<dbReference type="InterPro" id="IPR049874">
    <property type="entry name" value="ROK_cs"/>
</dbReference>
<dbReference type="InterPro" id="IPR000600">
    <property type="entry name" value="ROK"/>
</dbReference>
<dbReference type="Gene3D" id="3.30.420.40">
    <property type="match status" value="2"/>
</dbReference>
<keyword evidence="3" id="KW-1185">Reference proteome</keyword>
<evidence type="ECO:0000313" key="3">
    <source>
        <dbReference type="Proteomes" id="UP000546970"/>
    </source>
</evidence>
<dbReference type="InterPro" id="IPR043129">
    <property type="entry name" value="ATPase_NBD"/>
</dbReference>
<dbReference type="Proteomes" id="UP000546970">
    <property type="component" value="Unassembled WGS sequence"/>
</dbReference>
<dbReference type="AlphaFoldDB" id="A0A7X9YI75"/>
<accession>A0A7X9YI75</accession>
<dbReference type="SUPFAM" id="SSF53067">
    <property type="entry name" value="Actin-like ATPase domain"/>
    <property type="match status" value="1"/>
</dbReference>
<dbReference type="EMBL" id="JABBCP010000001">
    <property type="protein sequence ID" value="NMF54918.1"/>
    <property type="molecule type" value="Genomic_DNA"/>
</dbReference>
<dbReference type="Pfam" id="PF00480">
    <property type="entry name" value="ROK"/>
    <property type="match status" value="1"/>
</dbReference>
<sequence>MADELYVGIDVGGTSVKIGVMTKEGDVVAKAGVPTPPLVDEAGYTAVTDGVKSMLESAGVDASLLKGIGLAVPCPVPADGNISVIANLSLNLLGVHDALQASFPGVYVGFLNDANAAAMGELWRGAGAGYNSLVLVTLGTGIGAGVVCDGKVLAGANGAAGELGHVIVNPAESRQCGCGRHGCLEQYASATGIVNSYRMECEKRGSEPVELSGPSDSRSVFEALVVGDEAARAAVDTMAGALGFELANAACSFDPEVFVLGGGVSASAEHYLDRVTEVFKKMTLSCCADTPITVASLGNDAGMLGAAYYAVANA</sequence>
<name>A0A7X9YI75_9ACTN</name>
<protein>
    <submittedName>
        <fullName evidence="2">ROK family protein</fullName>
    </submittedName>
</protein>
<dbReference type="PANTHER" id="PTHR18964:SF149">
    <property type="entry name" value="BIFUNCTIONAL UDP-N-ACETYLGLUCOSAMINE 2-EPIMERASE_N-ACETYLMANNOSAMINE KINASE"/>
    <property type="match status" value="1"/>
</dbReference>
<dbReference type="PANTHER" id="PTHR18964">
    <property type="entry name" value="ROK (REPRESSOR, ORF, KINASE) FAMILY"/>
    <property type="match status" value="1"/>
</dbReference>
<evidence type="ECO:0000256" key="1">
    <source>
        <dbReference type="ARBA" id="ARBA00006479"/>
    </source>
</evidence>
<reference evidence="2 3" key="1">
    <citation type="submission" date="2020-04" db="EMBL/GenBank/DDBJ databases">
        <title>Collinsella sp. KGMB02528 nov., an anaerobic actinobacterium isolated from human feces.</title>
        <authorList>
            <person name="Han K.-I."/>
            <person name="Eom M.K."/>
            <person name="Kim J.-S."/>
            <person name="Lee K.C."/>
            <person name="Suh M.K."/>
            <person name="Park S.-H."/>
            <person name="Lee J.H."/>
            <person name="Kang S.W."/>
            <person name="Park J.-E."/>
            <person name="Oh B.S."/>
            <person name="Yu S.Y."/>
            <person name="Choi S.-H."/>
            <person name="Lee D.H."/>
            <person name="Yoon H."/>
            <person name="Kim B.-Y."/>
            <person name="Lee J.H."/>
            <person name="Lee J.-S."/>
        </authorList>
    </citation>
    <scope>NUCLEOTIDE SEQUENCE [LARGE SCALE GENOMIC DNA]</scope>
    <source>
        <strain evidence="2 3">KGMB02528</strain>
    </source>
</reference>
<dbReference type="PROSITE" id="PS01125">
    <property type="entry name" value="ROK"/>
    <property type="match status" value="1"/>
</dbReference>
<proteinExistence type="inferred from homology"/>
<dbReference type="RefSeq" id="WP_169276685.1">
    <property type="nucleotide sequence ID" value="NZ_JABBCP010000001.1"/>
</dbReference>
<gene>
    <name evidence="2" type="ORF">HF320_01030</name>
</gene>
<organism evidence="2 3">
    <name type="scientific">Collinsella acetigenes</name>
    <dbReference type="NCBI Taxonomy" id="2713419"/>
    <lineage>
        <taxon>Bacteria</taxon>
        <taxon>Bacillati</taxon>
        <taxon>Actinomycetota</taxon>
        <taxon>Coriobacteriia</taxon>
        <taxon>Coriobacteriales</taxon>
        <taxon>Coriobacteriaceae</taxon>
        <taxon>Collinsella</taxon>
    </lineage>
</organism>
<comment type="similarity">
    <text evidence="1">Belongs to the ROK (NagC/XylR) family.</text>
</comment>
<evidence type="ECO:0000313" key="2">
    <source>
        <dbReference type="EMBL" id="NMF54918.1"/>
    </source>
</evidence>
<comment type="caution">
    <text evidence="2">The sequence shown here is derived from an EMBL/GenBank/DDBJ whole genome shotgun (WGS) entry which is preliminary data.</text>
</comment>